<dbReference type="OrthoDB" id="9989195at2"/>
<organism evidence="3 4">
    <name type="scientific">Anaerocolumna jejuensis DSM 15929</name>
    <dbReference type="NCBI Taxonomy" id="1121322"/>
    <lineage>
        <taxon>Bacteria</taxon>
        <taxon>Bacillati</taxon>
        <taxon>Bacillota</taxon>
        <taxon>Clostridia</taxon>
        <taxon>Lachnospirales</taxon>
        <taxon>Lachnospiraceae</taxon>
        <taxon>Anaerocolumna</taxon>
    </lineage>
</organism>
<evidence type="ECO:0000256" key="1">
    <source>
        <dbReference type="SAM" id="Coils"/>
    </source>
</evidence>
<feature type="region of interest" description="Disordered" evidence="2">
    <location>
        <begin position="68"/>
        <end position="102"/>
    </location>
</feature>
<reference evidence="3 4" key="1">
    <citation type="submission" date="2016-11" db="EMBL/GenBank/DDBJ databases">
        <authorList>
            <person name="Jaros S."/>
            <person name="Januszkiewicz K."/>
            <person name="Wedrychowicz H."/>
        </authorList>
    </citation>
    <scope>NUCLEOTIDE SEQUENCE [LARGE SCALE GENOMIC DNA]</scope>
    <source>
        <strain evidence="3 4">DSM 15929</strain>
    </source>
</reference>
<protein>
    <submittedName>
        <fullName evidence="3">Uncharacterized protein</fullName>
    </submittedName>
</protein>
<feature type="region of interest" description="Disordered" evidence="2">
    <location>
        <begin position="127"/>
        <end position="170"/>
    </location>
</feature>
<keyword evidence="4" id="KW-1185">Reference proteome</keyword>
<dbReference type="EMBL" id="FRAC01000015">
    <property type="protein sequence ID" value="SHK69313.1"/>
    <property type="molecule type" value="Genomic_DNA"/>
</dbReference>
<feature type="compositionally biased region" description="Basic and acidic residues" evidence="2">
    <location>
        <begin position="127"/>
        <end position="160"/>
    </location>
</feature>
<keyword evidence="1" id="KW-0175">Coiled coil</keyword>
<feature type="compositionally biased region" description="Low complexity" evidence="2">
    <location>
        <begin position="93"/>
        <end position="102"/>
    </location>
</feature>
<dbReference type="RefSeq" id="WP_073277530.1">
    <property type="nucleotide sequence ID" value="NZ_FRAC01000015.1"/>
</dbReference>
<feature type="compositionally biased region" description="Low complexity" evidence="2">
    <location>
        <begin position="161"/>
        <end position="170"/>
    </location>
</feature>
<dbReference type="Proteomes" id="UP000184386">
    <property type="component" value="Unassembled WGS sequence"/>
</dbReference>
<dbReference type="STRING" id="1121322.SAMN02745136_03114"/>
<evidence type="ECO:0000313" key="4">
    <source>
        <dbReference type="Proteomes" id="UP000184386"/>
    </source>
</evidence>
<gene>
    <name evidence="3" type="ORF">SAMN02745136_03114</name>
</gene>
<accession>A0A1M6UJI8</accession>
<feature type="coiled-coil region" evidence="1">
    <location>
        <begin position="4"/>
        <end position="38"/>
    </location>
</feature>
<dbReference type="AlphaFoldDB" id="A0A1M6UJI8"/>
<evidence type="ECO:0000313" key="3">
    <source>
        <dbReference type="EMBL" id="SHK69313.1"/>
    </source>
</evidence>
<evidence type="ECO:0000256" key="2">
    <source>
        <dbReference type="SAM" id="MobiDB-lite"/>
    </source>
</evidence>
<proteinExistence type="predicted"/>
<sequence>MSSLSYLNSALSMYRQNLKKAEDELKIQKKRLSDIKNILSVLNRSFDDYASDISGYARSTSDKIIAGIKGSRNMAQSSRDVSNEREPEPNSDSKLSSAKASLMGEKSVVENKIAELEAQIVSLKNHISETEEAIREEERRLEEERREAERREEERREEARSLAASKASSR</sequence>
<name>A0A1M6UJI8_9FIRM</name>